<organism evidence="1 2">
    <name type="scientific">Paenibacillus rhizophilus</name>
    <dbReference type="NCBI Taxonomy" id="1850366"/>
    <lineage>
        <taxon>Bacteria</taxon>
        <taxon>Bacillati</taxon>
        <taxon>Bacillota</taxon>
        <taxon>Bacilli</taxon>
        <taxon>Bacillales</taxon>
        <taxon>Paenibacillaceae</taxon>
        <taxon>Paenibacillus</taxon>
    </lineage>
</organism>
<dbReference type="EMBL" id="RQPI01000009">
    <property type="protein sequence ID" value="RQW10388.1"/>
    <property type="molecule type" value="Genomic_DNA"/>
</dbReference>
<dbReference type="AlphaFoldDB" id="A0A3N9P2I6"/>
<gene>
    <name evidence="1" type="ORF">EH198_16355</name>
</gene>
<evidence type="ECO:0000313" key="2">
    <source>
        <dbReference type="Proteomes" id="UP000282529"/>
    </source>
</evidence>
<protein>
    <submittedName>
        <fullName evidence="1">Uncharacterized protein</fullName>
    </submittedName>
</protein>
<name>A0A3N9P2I6_9BACL</name>
<keyword evidence="2" id="KW-1185">Reference proteome</keyword>
<dbReference type="Proteomes" id="UP000282529">
    <property type="component" value="Unassembled WGS sequence"/>
</dbReference>
<evidence type="ECO:0000313" key="1">
    <source>
        <dbReference type="EMBL" id="RQW10388.1"/>
    </source>
</evidence>
<dbReference type="OrthoDB" id="2641442at2"/>
<comment type="caution">
    <text evidence="1">The sequence shown here is derived from an EMBL/GenBank/DDBJ whole genome shotgun (WGS) entry which is preliminary data.</text>
</comment>
<dbReference type="RefSeq" id="WP_124696572.1">
    <property type="nucleotide sequence ID" value="NZ_JBHUFE010000036.1"/>
</dbReference>
<sequence length="78" mass="9362">MKTRDERIRYVIQHRDGSFLNVRGERKSDFMSVDRWANAEDIDLFLHGHYAPDKPEEYHAQPVRITYELEVSENVQQK</sequence>
<accession>A0A3N9P2I6</accession>
<proteinExistence type="predicted"/>
<reference evidence="1 2" key="1">
    <citation type="submission" date="2018-11" db="EMBL/GenBank/DDBJ databases">
        <title>Genome sequence of strain 7197.</title>
        <authorList>
            <person name="Gao J."/>
            <person name="Sun J."/>
        </authorList>
    </citation>
    <scope>NUCLEOTIDE SEQUENCE [LARGE SCALE GENOMIC DNA]</scope>
    <source>
        <strain evidence="1 2">7197</strain>
    </source>
</reference>